<evidence type="ECO:0000259" key="2">
    <source>
        <dbReference type="Pfam" id="PF00248"/>
    </source>
</evidence>
<keyword evidence="4" id="KW-1185">Reference proteome</keyword>
<dbReference type="PANTHER" id="PTHR43625">
    <property type="entry name" value="AFLATOXIN B1 ALDEHYDE REDUCTASE"/>
    <property type="match status" value="1"/>
</dbReference>
<dbReference type="RefSeq" id="WP_106531623.1">
    <property type="nucleotide sequence ID" value="NZ_PYAT01000001.1"/>
</dbReference>
<dbReference type="Pfam" id="PF00248">
    <property type="entry name" value="Aldo_ket_red"/>
    <property type="match status" value="1"/>
</dbReference>
<sequence length="328" mass="36258">MLTRKLGSQGLEVSAMGLGCMGMSDFYSGRDDNESIKTIHYALDHGITFLDTADMYGVGANEELIGRAIKDRRNNVIVATKFGNVRAEDGSFLGINGHPDYVKQACEASLRRLGVNHIDLYYQHRVDPNVPIEETVGAMSDLVKEGKVRFLGLSEAGVETIRKAASIHPITALQTEYSLWSRDVEDEILPAVRELGIGFVPYSPLGRGFLTGQIKSFDDLAADDYRRFSPRFQGENFQKNLDLVKKVEELASGKNCQPSQLALAWLLAQDEDIVPIPGTKRISYLEENLDALHVELTQDDLDRINNIAPKNIAAGTRYPEAGMKGVNL</sequence>
<keyword evidence="1" id="KW-0560">Oxidoreductase</keyword>
<organism evidence="3 4">
    <name type="scientific">Planomicrobium soli</name>
    <dbReference type="NCBI Taxonomy" id="1176648"/>
    <lineage>
        <taxon>Bacteria</taxon>
        <taxon>Bacillati</taxon>
        <taxon>Bacillota</taxon>
        <taxon>Bacilli</taxon>
        <taxon>Bacillales</taxon>
        <taxon>Caryophanaceae</taxon>
        <taxon>Planomicrobium</taxon>
    </lineage>
</organism>
<dbReference type="PANTHER" id="PTHR43625:SF40">
    <property type="entry name" value="ALDO-KETO REDUCTASE YAKC [NADP(+)]"/>
    <property type="match status" value="1"/>
</dbReference>
<proteinExistence type="predicted"/>
<evidence type="ECO:0000313" key="3">
    <source>
        <dbReference type="EMBL" id="PSL41815.1"/>
    </source>
</evidence>
<dbReference type="OrthoDB" id="9773828at2"/>
<dbReference type="InterPro" id="IPR050791">
    <property type="entry name" value="Aldo-Keto_reductase"/>
</dbReference>
<protein>
    <submittedName>
        <fullName evidence="3">Aryl-alcohol dehydrogenase-like predicted oxidoreductase</fullName>
    </submittedName>
</protein>
<dbReference type="GO" id="GO:0005737">
    <property type="term" value="C:cytoplasm"/>
    <property type="evidence" value="ECO:0007669"/>
    <property type="project" value="TreeGrafter"/>
</dbReference>
<accession>A0A2P8H6F2</accession>
<gene>
    <name evidence="3" type="ORF">B0H99_10159</name>
</gene>
<dbReference type="InterPro" id="IPR036812">
    <property type="entry name" value="NAD(P)_OxRdtase_dom_sf"/>
</dbReference>
<dbReference type="SUPFAM" id="SSF51430">
    <property type="entry name" value="NAD(P)-linked oxidoreductase"/>
    <property type="match status" value="1"/>
</dbReference>
<feature type="domain" description="NADP-dependent oxidoreductase" evidence="2">
    <location>
        <begin position="16"/>
        <end position="307"/>
    </location>
</feature>
<dbReference type="InterPro" id="IPR023210">
    <property type="entry name" value="NADP_OxRdtase_dom"/>
</dbReference>
<dbReference type="GO" id="GO:0016491">
    <property type="term" value="F:oxidoreductase activity"/>
    <property type="evidence" value="ECO:0007669"/>
    <property type="project" value="UniProtKB-KW"/>
</dbReference>
<dbReference type="CDD" id="cd19076">
    <property type="entry name" value="AKR_AKR13A_13D"/>
    <property type="match status" value="1"/>
</dbReference>
<evidence type="ECO:0000313" key="4">
    <source>
        <dbReference type="Proteomes" id="UP000242682"/>
    </source>
</evidence>
<reference evidence="3 4" key="1">
    <citation type="submission" date="2018-03" db="EMBL/GenBank/DDBJ databases">
        <title>Genomic Encyclopedia of Type Strains, Phase III (KMG-III): the genomes of soil and plant-associated and newly described type strains.</title>
        <authorList>
            <person name="Whitman W."/>
        </authorList>
    </citation>
    <scope>NUCLEOTIDE SEQUENCE [LARGE SCALE GENOMIC DNA]</scope>
    <source>
        <strain evidence="3 4">CGMCC 1.12259</strain>
    </source>
</reference>
<dbReference type="Proteomes" id="UP000242682">
    <property type="component" value="Unassembled WGS sequence"/>
</dbReference>
<evidence type="ECO:0000256" key="1">
    <source>
        <dbReference type="ARBA" id="ARBA00023002"/>
    </source>
</evidence>
<dbReference type="AlphaFoldDB" id="A0A2P8H6F2"/>
<comment type="caution">
    <text evidence="3">The sequence shown here is derived from an EMBL/GenBank/DDBJ whole genome shotgun (WGS) entry which is preliminary data.</text>
</comment>
<dbReference type="Gene3D" id="3.20.20.100">
    <property type="entry name" value="NADP-dependent oxidoreductase domain"/>
    <property type="match status" value="1"/>
</dbReference>
<dbReference type="EMBL" id="PYAT01000001">
    <property type="protein sequence ID" value="PSL41815.1"/>
    <property type="molecule type" value="Genomic_DNA"/>
</dbReference>
<name>A0A2P8H6F2_9BACL</name>